<comment type="caution">
    <text evidence="3">The sequence shown here is derived from an EMBL/GenBank/DDBJ whole genome shotgun (WGS) entry which is preliminary data.</text>
</comment>
<dbReference type="PANTHER" id="PTHR46599">
    <property type="entry name" value="PIGGYBAC TRANSPOSABLE ELEMENT-DERIVED PROTEIN 4"/>
    <property type="match status" value="1"/>
</dbReference>
<sequence length="273" mass="31949">MSETYQPGKNLTIDEGVCPFRGRVHFKVYMKNKPNKYGMKLYILSDPLNGYTLKFEIYSGKNDTDNSITALFDRLLSEYYYKGHTVYMDRFYTSPTVLKSLWEKNTKNMSNRRGLPKEIVKEKLKKGEMTFARQGPLICIKWKDTRDVLMLSTVHNADMTPVTVRSKIGPIEKFKPLAIVDYNLNKTGVDHGDQMVSYYPFQRKTLKWWKKIIPSTPSKKNPRRVCKVCADKGKYMNGIRGRKETPYCCKICDVSLCVDQCFETYHTKQKYWL</sequence>
<name>A0A6G0TAL0_APHGL</name>
<organism evidence="3 4">
    <name type="scientific">Aphis glycines</name>
    <name type="common">Soybean aphid</name>
    <dbReference type="NCBI Taxonomy" id="307491"/>
    <lineage>
        <taxon>Eukaryota</taxon>
        <taxon>Metazoa</taxon>
        <taxon>Ecdysozoa</taxon>
        <taxon>Arthropoda</taxon>
        <taxon>Hexapoda</taxon>
        <taxon>Insecta</taxon>
        <taxon>Pterygota</taxon>
        <taxon>Neoptera</taxon>
        <taxon>Paraneoptera</taxon>
        <taxon>Hemiptera</taxon>
        <taxon>Sternorrhyncha</taxon>
        <taxon>Aphidomorpha</taxon>
        <taxon>Aphidoidea</taxon>
        <taxon>Aphididae</taxon>
        <taxon>Aphidini</taxon>
        <taxon>Aphis</taxon>
        <taxon>Aphis</taxon>
    </lineage>
</organism>
<dbReference type="OrthoDB" id="6608042at2759"/>
<evidence type="ECO:0000313" key="3">
    <source>
        <dbReference type="EMBL" id="KAE9529179.1"/>
    </source>
</evidence>
<gene>
    <name evidence="3" type="ORF">AGLY_011975</name>
</gene>
<dbReference type="AlphaFoldDB" id="A0A6G0TAL0"/>
<feature type="domain" description="PiggyBac transposable element-derived protein" evidence="2">
    <location>
        <begin position="1"/>
        <end position="212"/>
    </location>
</feature>
<accession>A0A6G0TAL0</accession>
<dbReference type="EMBL" id="VYZN01000046">
    <property type="protein sequence ID" value="KAE9529179.1"/>
    <property type="molecule type" value="Genomic_DNA"/>
</dbReference>
<reference evidence="3 4" key="1">
    <citation type="submission" date="2019-08" db="EMBL/GenBank/DDBJ databases">
        <title>The genome of the soybean aphid Biotype 1, its phylome, world population structure and adaptation to the North American continent.</title>
        <authorList>
            <person name="Giordano R."/>
            <person name="Donthu R.K."/>
            <person name="Hernandez A.G."/>
            <person name="Wright C.L."/>
            <person name="Zimin A.V."/>
        </authorList>
    </citation>
    <scope>NUCLEOTIDE SEQUENCE [LARGE SCALE GENOMIC DNA]</scope>
    <source>
        <tissue evidence="3">Whole aphids</tissue>
    </source>
</reference>
<keyword evidence="4" id="KW-1185">Reference proteome</keyword>
<feature type="domain" description="PiggyBac transposable element-derived protein 4 C-terminal zinc-finger" evidence="1">
    <location>
        <begin position="218"/>
        <end position="266"/>
    </location>
</feature>
<evidence type="ECO:0000313" key="4">
    <source>
        <dbReference type="Proteomes" id="UP000475862"/>
    </source>
</evidence>
<dbReference type="PANTHER" id="PTHR46599:SF3">
    <property type="entry name" value="PIGGYBAC TRANSPOSABLE ELEMENT-DERIVED PROTEIN 4"/>
    <property type="match status" value="1"/>
</dbReference>
<protein>
    <submittedName>
        <fullName evidence="3">Uncharacterized protein</fullName>
    </submittedName>
</protein>
<evidence type="ECO:0000259" key="1">
    <source>
        <dbReference type="Pfam" id="PF13842"/>
    </source>
</evidence>
<dbReference type="InterPro" id="IPR032718">
    <property type="entry name" value="PGBD4_Znf_C"/>
</dbReference>
<dbReference type="InterPro" id="IPR029526">
    <property type="entry name" value="PGBD"/>
</dbReference>
<evidence type="ECO:0000259" key="2">
    <source>
        <dbReference type="Pfam" id="PF13843"/>
    </source>
</evidence>
<proteinExistence type="predicted"/>
<dbReference type="Pfam" id="PF13842">
    <property type="entry name" value="zf-Tnp_2"/>
    <property type="match status" value="1"/>
</dbReference>
<dbReference type="Pfam" id="PF13843">
    <property type="entry name" value="DDE_Tnp_1_7"/>
    <property type="match status" value="1"/>
</dbReference>
<dbReference type="Proteomes" id="UP000475862">
    <property type="component" value="Unassembled WGS sequence"/>
</dbReference>